<evidence type="ECO:0000313" key="4">
    <source>
        <dbReference type="Proteomes" id="UP000011087"/>
    </source>
</evidence>
<sequence length="126" mass="14019">MNFLYLFGVVEQAATVGSVKAQSSQRDSSQRSKSEFGLAGSALITSREDMYTYTEEQVRCPRKQWAGLVETADMIALPDTKARNERDAVECKEEVPEAEPLEVAQDEVASLQSMKETFGSSDNRMK</sequence>
<protein>
    <submittedName>
        <fullName evidence="2 3">Uncharacterized protein</fullName>
    </submittedName>
</protein>
<name>L1IFK8_GUITC</name>
<dbReference type="AlphaFoldDB" id="L1IFK8"/>
<dbReference type="EnsemblProtists" id="EKX35023">
    <property type="protein sequence ID" value="EKX35023"/>
    <property type="gene ID" value="GUITHDRAFT_118772"/>
</dbReference>
<evidence type="ECO:0000313" key="3">
    <source>
        <dbReference type="EnsemblProtists" id="EKX35023"/>
    </source>
</evidence>
<dbReference type="KEGG" id="gtt:GUITHDRAFT_118772"/>
<evidence type="ECO:0000313" key="2">
    <source>
        <dbReference type="EMBL" id="EKX35023.1"/>
    </source>
</evidence>
<dbReference type="HOGENOM" id="CLU_1985828_0_0_1"/>
<proteinExistence type="predicted"/>
<reference evidence="2 4" key="1">
    <citation type="journal article" date="2012" name="Nature">
        <title>Algal genomes reveal evolutionary mosaicism and the fate of nucleomorphs.</title>
        <authorList>
            <consortium name="DOE Joint Genome Institute"/>
            <person name="Curtis B.A."/>
            <person name="Tanifuji G."/>
            <person name="Burki F."/>
            <person name="Gruber A."/>
            <person name="Irimia M."/>
            <person name="Maruyama S."/>
            <person name="Arias M.C."/>
            <person name="Ball S.G."/>
            <person name="Gile G.H."/>
            <person name="Hirakawa Y."/>
            <person name="Hopkins J.F."/>
            <person name="Kuo A."/>
            <person name="Rensing S.A."/>
            <person name="Schmutz J."/>
            <person name="Symeonidi A."/>
            <person name="Elias M."/>
            <person name="Eveleigh R.J."/>
            <person name="Herman E.K."/>
            <person name="Klute M.J."/>
            <person name="Nakayama T."/>
            <person name="Obornik M."/>
            <person name="Reyes-Prieto A."/>
            <person name="Armbrust E.V."/>
            <person name="Aves S.J."/>
            <person name="Beiko R.G."/>
            <person name="Coutinho P."/>
            <person name="Dacks J.B."/>
            <person name="Durnford D.G."/>
            <person name="Fast N.M."/>
            <person name="Green B.R."/>
            <person name="Grisdale C.J."/>
            <person name="Hempel F."/>
            <person name="Henrissat B."/>
            <person name="Hoppner M.P."/>
            <person name="Ishida K."/>
            <person name="Kim E."/>
            <person name="Koreny L."/>
            <person name="Kroth P.G."/>
            <person name="Liu Y."/>
            <person name="Malik S.B."/>
            <person name="Maier U.G."/>
            <person name="McRose D."/>
            <person name="Mock T."/>
            <person name="Neilson J.A."/>
            <person name="Onodera N.T."/>
            <person name="Poole A.M."/>
            <person name="Pritham E.J."/>
            <person name="Richards T.A."/>
            <person name="Rocap G."/>
            <person name="Roy S.W."/>
            <person name="Sarai C."/>
            <person name="Schaack S."/>
            <person name="Shirato S."/>
            <person name="Slamovits C.H."/>
            <person name="Spencer D.F."/>
            <person name="Suzuki S."/>
            <person name="Worden A.Z."/>
            <person name="Zauner S."/>
            <person name="Barry K."/>
            <person name="Bell C."/>
            <person name="Bharti A.K."/>
            <person name="Crow J.A."/>
            <person name="Grimwood J."/>
            <person name="Kramer R."/>
            <person name="Lindquist E."/>
            <person name="Lucas S."/>
            <person name="Salamov A."/>
            <person name="McFadden G.I."/>
            <person name="Lane C.E."/>
            <person name="Keeling P.J."/>
            <person name="Gray M.W."/>
            <person name="Grigoriev I.V."/>
            <person name="Archibald J.M."/>
        </authorList>
    </citation>
    <scope>NUCLEOTIDE SEQUENCE</scope>
    <source>
        <strain evidence="2 4">CCMP2712</strain>
    </source>
</reference>
<gene>
    <name evidence="2" type="ORF">GUITHDRAFT_118772</name>
</gene>
<keyword evidence="4" id="KW-1185">Reference proteome</keyword>
<organism evidence="2">
    <name type="scientific">Guillardia theta (strain CCMP2712)</name>
    <name type="common">Cryptophyte</name>
    <dbReference type="NCBI Taxonomy" id="905079"/>
    <lineage>
        <taxon>Eukaryota</taxon>
        <taxon>Cryptophyceae</taxon>
        <taxon>Pyrenomonadales</taxon>
        <taxon>Geminigeraceae</taxon>
        <taxon>Guillardia</taxon>
    </lineage>
</organism>
<accession>L1IFK8</accession>
<feature type="region of interest" description="Disordered" evidence="1">
    <location>
        <begin position="18"/>
        <end position="38"/>
    </location>
</feature>
<dbReference type="PaxDb" id="55529-EKX35023"/>
<dbReference type="Proteomes" id="UP000011087">
    <property type="component" value="Unassembled WGS sequence"/>
</dbReference>
<dbReference type="EMBL" id="JH993098">
    <property type="protein sequence ID" value="EKX35023.1"/>
    <property type="molecule type" value="Genomic_DNA"/>
</dbReference>
<evidence type="ECO:0000256" key="1">
    <source>
        <dbReference type="SAM" id="MobiDB-lite"/>
    </source>
</evidence>
<dbReference type="RefSeq" id="XP_005822003.1">
    <property type="nucleotide sequence ID" value="XM_005821946.1"/>
</dbReference>
<dbReference type="GeneID" id="17291755"/>
<reference evidence="4" key="2">
    <citation type="submission" date="2012-11" db="EMBL/GenBank/DDBJ databases">
        <authorList>
            <person name="Kuo A."/>
            <person name="Curtis B.A."/>
            <person name="Tanifuji G."/>
            <person name="Burki F."/>
            <person name="Gruber A."/>
            <person name="Irimia M."/>
            <person name="Maruyama S."/>
            <person name="Arias M.C."/>
            <person name="Ball S.G."/>
            <person name="Gile G.H."/>
            <person name="Hirakawa Y."/>
            <person name="Hopkins J.F."/>
            <person name="Rensing S.A."/>
            <person name="Schmutz J."/>
            <person name="Symeonidi A."/>
            <person name="Elias M."/>
            <person name="Eveleigh R.J."/>
            <person name="Herman E.K."/>
            <person name="Klute M.J."/>
            <person name="Nakayama T."/>
            <person name="Obornik M."/>
            <person name="Reyes-Prieto A."/>
            <person name="Armbrust E.V."/>
            <person name="Aves S.J."/>
            <person name="Beiko R.G."/>
            <person name="Coutinho P."/>
            <person name="Dacks J.B."/>
            <person name="Durnford D.G."/>
            <person name="Fast N.M."/>
            <person name="Green B.R."/>
            <person name="Grisdale C."/>
            <person name="Hempe F."/>
            <person name="Henrissat B."/>
            <person name="Hoppner M.P."/>
            <person name="Ishida K.-I."/>
            <person name="Kim E."/>
            <person name="Koreny L."/>
            <person name="Kroth P.G."/>
            <person name="Liu Y."/>
            <person name="Malik S.-B."/>
            <person name="Maier U.G."/>
            <person name="McRose D."/>
            <person name="Mock T."/>
            <person name="Neilson J.A."/>
            <person name="Onodera N.T."/>
            <person name="Poole A.M."/>
            <person name="Pritham E.J."/>
            <person name="Richards T.A."/>
            <person name="Rocap G."/>
            <person name="Roy S.W."/>
            <person name="Sarai C."/>
            <person name="Schaack S."/>
            <person name="Shirato S."/>
            <person name="Slamovits C.H."/>
            <person name="Spencer D.F."/>
            <person name="Suzuki S."/>
            <person name="Worden A.Z."/>
            <person name="Zauner S."/>
            <person name="Barry K."/>
            <person name="Bell C."/>
            <person name="Bharti A.K."/>
            <person name="Crow J.A."/>
            <person name="Grimwood J."/>
            <person name="Kramer R."/>
            <person name="Lindquist E."/>
            <person name="Lucas S."/>
            <person name="Salamov A."/>
            <person name="McFadden G.I."/>
            <person name="Lane C.E."/>
            <person name="Keeling P.J."/>
            <person name="Gray M.W."/>
            <person name="Grigoriev I.V."/>
            <person name="Archibald J.M."/>
        </authorList>
    </citation>
    <scope>NUCLEOTIDE SEQUENCE</scope>
    <source>
        <strain evidence="4">CCMP2712</strain>
    </source>
</reference>
<reference evidence="3" key="3">
    <citation type="submission" date="2015-06" db="UniProtKB">
        <authorList>
            <consortium name="EnsemblProtists"/>
        </authorList>
    </citation>
    <scope>IDENTIFICATION</scope>
</reference>